<dbReference type="CDD" id="cd01050">
    <property type="entry name" value="Acyl_ACP_Desat"/>
    <property type="match status" value="1"/>
</dbReference>
<dbReference type="InterPro" id="IPR005067">
    <property type="entry name" value="Fatty_acid_desaturase-2"/>
</dbReference>
<comment type="similarity">
    <text evidence="2">Belongs to the fatty acid desaturase type 2 family.</text>
</comment>
<evidence type="ECO:0000256" key="12">
    <source>
        <dbReference type="SAM" id="SignalP"/>
    </source>
</evidence>
<dbReference type="InterPro" id="IPR009078">
    <property type="entry name" value="Ferritin-like_SF"/>
</dbReference>
<evidence type="ECO:0000256" key="11">
    <source>
        <dbReference type="PIRSR" id="PIRSR000346-1"/>
    </source>
</evidence>
<keyword evidence="9" id="KW-0443">Lipid metabolism</keyword>
<keyword evidence="8 11" id="KW-0408">Iron</keyword>
<keyword evidence="7" id="KW-0560">Oxidoreductase</keyword>
<evidence type="ECO:0000256" key="3">
    <source>
        <dbReference type="ARBA" id="ARBA00011738"/>
    </source>
</evidence>
<feature type="chain" id="PRO_5035197834" description="Acyl-[acyl-carrier-protein] desaturase" evidence="12">
    <location>
        <begin position="21"/>
        <end position="400"/>
    </location>
</feature>
<evidence type="ECO:0008006" key="15">
    <source>
        <dbReference type="Google" id="ProtNLM"/>
    </source>
</evidence>
<dbReference type="OrthoDB" id="1924153at2759"/>
<feature type="binding site" evidence="11">
    <location>
        <position position="179"/>
    </location>
    <ligand>
        <name>Fe cation</name>
        <dbReference type="ChEBI" id="CHEBI:24875"/>
        <label>1</label>
    </ligand>
</feature>
<comment type="cofactor">
    <cofactor evidence="1">
        <name>Fe(2+)</name>
        <dbReference type="ChEBI" id="CHEBI:29033"/>
    </cofactor>
</comment>
<keyword evidence="14" id="KW-1185">Reference proteome</keyword>
<evidence type="ECO:0000256" key="9">
    <source>
        <dbReference type="ARBA" id="ARBA00023098"/>
    </source>
</evidence>
<feature type="binding site" evidence="11">
    <location>
        <position position="182"/>
    </location>
    <ligand>
        <name>Fe cation</name>
        <dbReference type="ChEBI" id="CHEBI:24875"/>
        <label>1</label>
    </ligand>
</feature>
<dbReference type="Gene3D" id="1.10.620.20">
    <property type="entry name" value="Ribonucleotide Reductase, subunit A"/>
    <property type="match status" value="1"/>
</dbReference>
<evidence type="ECO:0000256" key="8">
    <source>
        <dbReference type="ARBA" id="ARBA00023004"/>
    </source>
</evidence>
<evidence type="ECO:0000256" key="7">
    <source>
        <dbReference type="ARBA" id="ARBA00023002"/>
    </source>
</evidence>
<dbReference type="PANTHER" id="PTHR31155:SF9">
    <property type="entry name" value="STEAROYL-[ACYL-CARRIER-PROTEIN] 9-DESATURASE 7, CHLOROPLASTIC"/>
    <property type="match status" value="1"/>
</dbReference>
<dbReference type="SUPFAM" id="SSF47240">
    <property type="entry name" value="Ferritin-like"/>
    <property type="match status" value="1"/>
</dbReference>
<accession>A0A8J5XCX3</accession>
<dbReference type="Pfam" id="PF03405">
    <property type="entry name" value="FA_desaturase_2"/>
    <property type="match status" value="1"/>
</dbReference>
<dbReference type="EMBL" id="JAGTXO010000022">
    <property type="protein sequence ID" value="KAG8462044.1"/>
    <property type="molecule type" value="Genomic_DNA"/>
</dbReference>
<dbReference type="GO" id="GO:0046872">
    <property type="term" value="F:metal ion binding"/>
    <property type="evidence" value="ECO:0007669"/>
    <property type="project" value="UniProtKB-KW"/>
</dbReference>
<comment type="cofactor">
    <cofactor evidence="11">
        <name>Fe cation</name>
        <dbReference type="ChEBI" id="CHEBI:24875"/>
    </cofactor>
    <text evidence="11">Binds 2 iron ions per subunit.</text>
</comment>
<feature type="signal peptide" evidence="12">
    <location>
        <begin position="1"/>
        <end position="20"/>
    </location>
</feature>
<feature type="binding site" evidence="11">
    <location>
        <position position="179"/>
    </location>
    <ligand>
        <name>Fe cation</name>
        <dbReference type="ChEBI" id="CHEBI:24875"/>
        <label>2</label>
    </ligand>
</feature>
<dbReference type="PANTHER" id="PTHR31155">
    <property type="entry name" value="ACYL- ACYL-CARRIER-PROTEIN DESATURASE-RELATED"/>
    <property type="match status" value="1"/>
</dbReference>
<sequence>MPLRGTMLLALAALPGVVLGRAARMVSGRGQMPAARSAVRCTATEPTLASFPLGAVEAEFRRKRASGCLYPHKVEVLQAMEPFVERHLNILKTVDDSWQPQDFLPDMRRDDWRERIADLREECKGIPDALLVAIVGDTVTEEALPTYQTLLNTFEGMEDPTGTSESPWARWSRGWTAEENRHGDILNKFLYLTGRIDMRAMEVTVHNLIKDGFNPSGEKDPYRGIIYTSFQERATKISHQNVARLCGEAGAKRLAILTTRIAGDEARHEMAYQAFMKEIFRLDPSNAMISFNEMMKAQIVMPAELMTDASNPNLFDDFSRVAQRIGVYTAVDYAHIIAYLVTEFNAENMTGLNAEAQAAQESVCALPRRYEKLAERSMKGIMAHKEEDLVGKFSWLHRPH</sequence>
<evidence type="ECO:0000313" key="13">
    <source>
        <dbReference type="EMBL" id="KAG8462044.1"/>
    </source>
</evidence>
<keyword evidence="5 11" id="KW-0479">Metal-binding</keyword>
<feature type="binding site" evidence="11">
    <location>
        <position position="141"/>
    </location>
    <ligand>
        <name>Fe cation</name>
        <dbReference type="ChEBI" id="CHEBI:24875"/>
        <label>1</label>
    </ligand>
</feature>
<evidence type="ECO:0000256" key="1">
    <source>
        <dbReference type="ARBA" id="ARBA00001954"/>
    </source>
</evidence>
<dbReference type="GO" id="GO:0045300">
    <property type="term" value="F:stearoyl-[ACP] desaturase activity"/>
    <property type="evidence" value="ECO:0007669"/>
    <property type="project" value="InterPro"/>
</dbReference>
<evidence type="ECO:0000256" key="6">
    <source>
        <dbReference type="ARBA" id="ARBA00022832"/>
    </source>
</evidence>
<dbReference type="Proteomes" id="UP000751190">
    <property type="component" value="Unassembled WGS sequence"/>
</dbReference>
<dbReference type="OMA" id="NRHSMLH"/>
<feature type="binding site" evidence="11">
    <location>
        <position position="265"/>
    </location>
    <ligand>
        <name>Fe cation</name>
        <dbReference type="ChEBI" id="CHEBI:24875"/>
        <label>1</label>
    </ligand>
</feature>
<gene>
    <name evidence="13" type="ORF">KFE25_011494</name>
</gene>
<evidence type="ECO:0000256" key="5">
    <source>
        <dbReference type="ARBA" id="ARBA00022723"/>
    </source>
</evidence>
<organism evidence="13 14">
    <name type="scientific">Diacronema lutheri</name>
    <name type="common">Unicellular marine alga</name>
    <name type="synonym">Monochrysis lutheri</name>
    <dbReference type="NCBI Taxonomy" id="2081491"/>
    <lineage>
        <taxon>Eukaryota</taxon>
        <taxon>Haptista</taxon>
        <taxon>Haptophyta</taxon>
        <taxon>Pavlovophyceae</taxon>
        <taxon>Pavlovales</taxon>
        <taxon>Pavlovaceae</taxon>
        <taxon>Diacronema</taxon>
    </lineage>
</organism>
<evidence type="ECO:0000256" key="10">
    <source>
        <dbReference type="ARBA" id="ARBA00023160"/>
    </source>
</evidence>
<feature type="binding site" evidence="11">
    <location>
        <position position="268"/>
    </location>
    <ligand>
        <name>Fe cation</name>
        <dbReference type="ChEBI" id="CHEBI:24875"/>
        <label>2</label>
    </ligand>
</feature>
<reference evidence="13" key="1">
    <citation type="submission" date="2021-05" db="EMBL/GenBank/DDBJ databases">
        <title>The genome of the haptophyte Pavlova lutheri (Diacronema luteri, Pavlovales) - a model for lipid biosynthesis in eukaryotic algae.</title>
        <authorList>
            <person name="Hulatt C.J."/>
            <person name="Posewitz M.C."/>
        </authorList>
    </citation>
    <scope>NUCLEOTIDE SEQUENCE</scope>
    <source>
        <strain evidence="13">NIVA-4/92</strain>
    </source>
</reference>
<protein>
    <recommendedName>
        <fullName evidence="15">Acyl-[acyl-carrier-protein] desaturase</fullName>
    </recommendedName>
</protein>
<dbReference type="GO" id="GO:0006633">
    <property type="term" value="P:fatty acid biosynthetic process"/>
    <property type="evidence" value="ECO:0007669"/>
    <property type="project" value="UniProtKB-KW"/>
</dbReference>
<keyword evidence="6" id="KW-0276">Fatty acid metabolism</keyword>
<dbReference type="InterPro" id="IPR012348">
    <property type="entry name" value="RNR-like"/>
</dbReference>
<evidence type="ECO:0000313" key="14">
    <source>
        <dbReference type="Proteomes" id="UP000751190"/>
    </source>
</evidence>
<evidence type="ECO:0000256" key="2">
    <source>
        <dbReference type="ARBA" id="ARBA00008749"/>
    </source>
</evidence>
<keyword evidence="10" id="KW-0275">Fatty acid biosynthesis</keyword>
<keyword evidence="4" id="KW-0444">Lipid biosynthesis</keyword>
<comment type="subunit">
    <text evidence="3">Homodimer.</text>
</comment>
<feature type="binding site" evidence="11">
    <location>
        <position position="232"/>
    </location>
    <ligand>
        <name>Fe cation</name>
        <dbReference type="ChEBI" id="CHEBI:24875"/>
        <label>2</label>
    </ligand>
</feature>
<feature type="binding site" evidence="11">
    <location>
        <position position="265"/>
    </location>
    <ligand>
        <name>Fe cation</name>
        <dbReference type="ChEBI" id="CHEBI:24875"/>
        <label>2</label>
    </ligand>
</feature>
<keyword evidence="12" id="KW-0732">Signal</keyword>
<dbReference type="AlphaFoldDB" id="A0A8J5XCX3"/>
<name>A0A8J5XCX3_DIALT</name>
<comment type="caution">
    <text evidence="13">The sequence shown here is derived from an EMBL/GenBank/DDBJ whole genome shotgun (WGS) entry which is preliminary data.</text>
</comment>
<evidence type="ECO:0000256" key="4">
    <source>
        <dbReference type="ARBA" id="ARBA00022516"/>
    </source>
</evidence>
<dbReference type="PIRSF" id="PIRSF000346">
    <property type="entry name" value="Dlt9_acylACP_des"/>
    <property type="match status" value="1"/>
</dbReference>
<proteinExistence type="inferred from homology"/>